<keyword evidence="2 5" id="KW-0812">Transmembrane</keyword>
<keyword evidence="8" id="KW-1185">Reference proteome</keyword>
<proteinExistence type="predicted"/>
<dbReference type="AlphaFoldDB" id="A0A6A6SRA9"/>
<name>A0A6A6SRA9_9PLEO</name>
<dbReference type="Pfam" id="PF07690">
    <property type="entry name" value="MFS_1"/>
    <property type="match status" value="1"/>
</dbReference>
<dbReference type="PROSITE" id="PS50850">
    <property type="entry name" value="MFS"/>
    <property type="match status" value="1"/>
</dbReference>
<evidence type="ECO:0000313" key="7">
    <source>
        <dbReference type="EMBL" id="KAF2649123.1"/>
    </source>
</evidence>
<dbReference type="Gene3D" id="1.20.1720.10">
    <property type="entry name" value="Multidrug resistance protein D"/>
    <property type="match status" value="1"/>
</dbReference>
<feature type="transmembrane region" description="Helical" evidence="5">
    <location>
        <begin position="221"/>
        <end position="240"/>
    </location>
</feature>
<feature type="transmembrane region" description="Helical" evidence="5">
    <location>
        <begin position="52"/>
        <end position="72"/>
    </location>
</feature>
<dbReference type="SUPFAM" id="SSF103473">
    <property type="entry name" value="MFS general substrate transporter"/>
    <property type="match status" value="2"/>
</dbReference>
<dbReference type="InterPro" id="IPR020846">
    <property type="entry name" value="MFS_dom"/>
</dbReference>
<dbReference type="Proteomes" id="UP000799324">
    <property type="component" value="Unassembled WGS sequence"/>
</dbReference>
<evidence type="ECO:0000313" key="8">
    <source>
        <dbReference type="Proteomes" id="UP000799324"/>
    </source>
</evidence>
<dbReference type="InterPro" id="IPR036259">
    <property type="entry name" value="MFS_trans_sf"/>
</dbReference>
<feature type="transmembrane region" description="Helical" evidence="5">
    <location>
        <begin position="502"/>
        <end position="520"/>
    </location>
</feature>
<feature type="domain" description="Major facilitator superfamily (MFS) profile" evidence="6">
    <location>
        <begin position="15"/>
        <end position="524"/>
    </location>
</feature>
<feature type="transmembrane region" description="Helical" evidence="5">
    <location>
        <begin position="437"/>
        <end position="454"/>
    </location>
</feature>
<reference evidence="7" key="1">
    <citation type="journal article" date="2020" name="Stud. Mycol.">
        <title>101 Dothideomycetes genomes: a test case for predicting lifestyles and emergence of pathogens.</title>
        <authorList>
            <person name="Haridas S."/>
            <person name="Albert R."/>
            <person name="Binder M."/>
            <person name="Bloem J."/>
            <person name="Labutti K."/>
            <person name="Salamov A."/>
            <person name="Andreopoulos B."/>
            <person name="Baker S."/>
            <person name="Barry K."/>
            <person name="Bills G."/>
            <person name="Bluhm B."/>
            <person name="Cannon C."/>
            <person name="Castanera R."/>
            <person name="Culley D."/>
            <person name="Daum C."/>
            <person name="Ezra D."/>
            <person name="Gonzalez J."/>
            <person name="Henrissat B."/>
            <person name="Kuo A."/>
            <person name="Liang C."/>
            <person name="Lipzen A."/>
            <person name="Lutzoni F."/>
            <person name="Magnuson J."/>
            <person name="Mondo S."/>
            <person name="Nolan M."/>
            <person name="Ohm R."/>
            <person name="Pangilinan J."/>
            <person name="Park H.-J."/>
            <person name="Ramirez L."/>
            <person name="Alfaro M."/>
            <person name="Sun H."/>
            <person name="Tritt A."/>
            <person name="Yoshinaga Y."/>
            <person name="Zwiers L.-H."/>
            <person name="Turgeon B."/>
            <person name="Goodwin S."/>
            <person name="Spatafora J."/>
            <person name="Crous P."/>
            <person name="Grigoriev I."/>
        </authorList>
    </citation>
    <scope>NUCLEOTIDE SEQUENCE</scope>
    <source>
        <strain evidence="7">CBS 122681</strain>
    </source>
</reference>
<keyword evidence="4 5" id="KW-0472">Membrane</keyword>
<dbReference type="OrthoDB" id="440553at2759"/>
<feature type="transmembrane region" description="Helical" evidence="5">
    <location>
        <begin position="138"/>
        <end position="160"/>
    </location>
</feature>
<feature type="transmembrane region" description="Helical" evidence="5">
    <location>
        <begin position="295"/>
        <end position="317"/>
    </location>
</feature>
<dbReference type="GO" id="GO:0022857">
    <property type="term" value="F:transmembrane transporter activity"/>
    <property type="evidence" value="ECO:0007669"/>
    <property type="project" value="InterPro"/>
</dbReference>
<evidence type="ECO:0000256" key="3">
    <source>
        <dbReference type="ARBA" id="ARBA00022989"/>
    </source>
</evidence>
<dbReference type="PANTHER" id="PTHR23501">
    <property type="entry name" value="MAJOR FACILITATOR SUPERFAMILY"/>
    <property type="match status" value="1"/>
</dbReference>
<feature type="transmembrane region" description="Helical" evidence="5">
    <location>
        <begin position="395"/>
        <end position="416"/>
    </location>
</feature>
<protein>
    <submittedName>
        <fullName evidence="7">MFS general substrate transporter</fullName>
    </submittedName>
</protein>
<organism evidence="7 8">
    <name type="scientific">Lophiostoma macrostomum CBS 122681</name>
    <dbReference type="NCBI Taxonomy" id="1314788"/>
    <lineage>
        <taxon>Eukaryota</taxon>
        <taxon>Fungi</taxon>
        <taxon>Dikarya</taxon>
        <taxon>Ascomycota</taxon>
        <taxon>Pezizomycotina</taxon>
        <taxon>Dothideomycetes</taxon>
        <taxon>Pleosporomycetidae</taxon>
        <taxon>Pleosporales</taxon>
        <taxon>Lophiostomataceae</taxon>
        <taxon>Lophiostoma</taxon>
    </lineage>
</organism>
<keyword evidence="3 5" id="KW-1133">Transmembrane helix</keyword>
<dbReference type="GO" id="GO:0005886">
    <property type="term" value="C:plasma membrane"/>
    <property type="evidence" value="ECO:0007669"/>
    <property type="project" value="TreeGrafter"/>
</dbReference>
<evidence type="ECO:0000256" key="1">
    <source>
        <dbReference type="ARBA" id="ARBA00004141"/>
    </source>
</evidence>
<gene>
    <name evidence="7" type="ORF">K491DRAFT_771728</name>
</gene>
<feature type="transmembrane region" description="Helical" evidence="5">
    <location>
        <begin position="362"/>
        <end position="383"/>
    </location>
</feature>
<dbReference type="InterPro" id="IPR011701">
    <property type="entry name" value="MFS"/>
</dbReference>
<dbReference type="PANTHER" id="PTHR23501:SF43">
    <property type="entry name" value="MULTIDRUG TRANSPORTER, PUTATIVE (AFU_ORTHOLOGUE AFUA_6G03040)-RELATED"/>
    <property type="match status" value="1"/>
</dbReference>
<evidence type="ECO:0000259" key="6">
    <source>
        <dbReference type="PROSITE" id="PS50850"/>
    </source>
</evidence>
<feature type="transmembrane region" description="Helical" evidence="5">
    <location>
        <begin position="172"/>
        <end position="194"/>
    </location>
</feature>
<feature type="transmembrane region" description="Helical" evidence="5">
    <location>
        <begin position="105"/>
        <end position="126"/>
    </location>
</feature>
<feature type="transmembrane region" description="Helical" evidence="5">
    <location>
        <begin position="79"/>
        <end position="99"/>
    </location>
</feature>
<evidence type="ECO:0000256" key="4">
    <source>
        <dbReference type="ARBA" id="ARBA00023136"/>
    </source>
</evidence>
<evidence type="ECO:0000256" key="2">
    <source>
        <dbReference type="ARBA" id="ARBA00022692"/>
    </source>
</evidence>
<sequence length="527" mass="56873">MADVIYLTGIRFWLVIVAVSLALFLANLEIPIVTTSLVAITNDFGGFEDVSWIIGSYLLGYAGFIVIFAKLSDIYGRKLILATSMSVFLVFSAACGGSQTLNQLIILRAFQGIGGAGCFAIGTAMCADLVPPEKRAKLVANIGIVYAISLCAGPIMGGAISGSGKSSWRWVFLLNVPAMVPALAITLFALPTGFPHHDRLSTSRPSLSTFLARSKAAKSRIDILGTTLLLLATVSLAAGFEEAGKRFSWRSAYVISLLTISGILWIALLIWEWYTSQKDTTIEPVLPWRFFKNRAMVSLLLNAVFLGGPWSVAIFQLPQKYQTIYDSSGLKAGIQTIPFTIAAPLGTILSSILVGQKFRVPVIYVTLFAAVLQTTGFALLSSLPADPTRIPAREYGYQVIAGFGCGINISTLLLAAPFVVEFRDKAVSMGCVTQLRMLGAAITLAIATSVFNGYTKPRLAAYMVESNMPIVPISSPESLVQFSPEEQVHLRAILAQGYNKQMIVLCAFAAAQIPTTTLLWRKKQITL</sequence>
<feature type="transmembrane region" description="Helical" evidence="5">
    <location>
        <begin position="12"/>
        <end position="40"/>
    </location>
</feature>
<feature type="transmembrane region" description="Helical" evidence="5">
    <location>
        <begin position="337"/>
        <end position="355"/>
    </location>
</feature>
<feature type="transmembrane region" description="Helical" evidence="5">
    <location>
        <begin position="252"/>
        <end position="274"/>
    </location>
</feature>
<accession>A0A6A6SRA9</accession>
<evidence type="ECO:0000256" key="5">
    <source>
        <dbReference type="SAM" id="Phobius"/>
    </source>
</evidence>
<dbReference type="EMBL" id="MU004506">
    <property type="protein sequence ID" value="KAF2649123.1"/>
    <property type="molecule type" value="Genomic_DNA"/>
</dbReference>
<comment type="subcellular location">
    <subcellularLocation>
        <location evidence="1">Membrane</location>
        <topology evidence="1">Multi-pass membrane protein</topology>
    </subcellularLocation>
</comment>